<dbReference type="PANTHER" id="PTHR48090">
    <property type="entry name" value="UNDECAPRENYL-PHOSPHATE 4-DEOXY-4-FORMAMIDO-L-ARABINOSE TRANSFERASE-RELATED"/>
    <property type="match status" value="1"/>
</dbReference>
<dbReference type="InterPro" id="IPR050256">
    <property type="entry name" value="Glycosyltransferase_2"/>
</dbReference>
<dbReference type="SUPFAM" id="SSF53448">
    <property type="entry name" value="Nucleotide-diphospho-sugar transferases"/>
    <property type="match status" value="1"/>
</dbReference>
<feature type="domain" description="Glycosyltransferase 2-like" evidence="1">
    <location>
        <begin position="9"/>
        <end position="169"/>
    </location>
</feature>
<organism evidence="2 3">
    <name type="scientific">Candidatus Galligastranaerophilus intestinavium</name>
    <dbReference type="NCBI Taxonomy" id="2840836"/>
    <lineage>
        <taxon>Bacteria</taxon>
        <taxon>Candidatus Galligastranaerophilus</taxon>
    </lineage>
</organism>
<dbReference type="Pfam" id="PF00535">
    <property type="entry name" value="Glycos_transf_2"/>
    <property type="match status" value="1"/>
</dbReference>
<gene>
    <name evidence="2" type="ORF">IAA86_05780</name>
</gene>
<dbReference type="CDD" id="cd04179">
    <property type="entry name" value="DPM_DPG-synthase_like"/>
    <property type="match status" value="1"/>
</dbReference>
<protein>
    <submittedName>
        <fullName evidence="2">Glycosyltransferase family 2 protein</fullName>
    </submittedName>
</protein>
<dbReference type="InterPro" id="IPR029044">
    <property type="entry name" value="Nucleotide-diphossugar_trans"/>
</dbReference>
<dbReference type="Gene3D" id="3.90.550.10">
    <property type="entry name" value="Spore Coat Polysaccharide Biosynthesis Protein SpsA, Chain A"/>
    <property type="match status" value="1"/>
</dbReference>
<sequence>MINGKKVVVIMPAYNAEKTLKKTFDEICKNVVDSVILVDDKSCDSTIEVAKKLGITTIVHKNNLGYGANQKSCYTAALKENADIVVMLHPDYQYTPKLIPAMASMIAYGEYDAVIASRMLTGSALKGGMPLYKYISNKFLTLFQNIFTGKSLSEYHSGFRAFSSEILKTLPLAQCDDDFVFDNQMLALVFYYGFNIGEISCPTKYFPDASSINLKRSIKYGLGVLGVSIEYFLANLGIHKSKIFRNDAKKLDLNAKLEYFKG</sequence>
<dbReference type="EMBL" id="DVJQ01000049">
    <property type="protein sequence ID" value="HIS74509.1"/>
    <property type="molecule type" value="Genomic_DNA"/>
</dbReference>
<dbReference type="PANTHER" id="PTHR48090:SF7">
    <property type="entry name" value="RFBJ PROTEIN"/>
    <property type="match status" value="1"/>
</dbReference>
<accession>A0A9D1FIU1</accession>
<reference evidence="2" key="1">
    <citation type="submission" date="2020-10" db="EMBL/GenBank/DDBJ databases">
        <authorList>
            <person name="Gilroy R."/>
        </authorList>
    </citation>
    <scope>NUCLEOTIDE SEQUENCE</scope>
    <source>
        <strain evidence="2">CHK152-2871</strain>
    </source>
</reference>
<name>A0A9D1FIU1_9BACT</name>
<dbReference type="InterPro" id="IPR001173">
    <property type="entry name" value="Glyco_trans_2-like"/>
</dbReference>
<dbReference type="Proteomes" id="UP000886865">
    <property type="component" value="Unassembled WGS sequence"/>
</dbReference>
<evidence type="ECO:0000313" key="2">
    <source>
        <dbReference type="EMBL" id="HIS74509.1"/>
    </source>
</evidence>
<proteinExistence type="predicted"/>
<dbReference type="AlphaFoldDB" id="A0A9D1FIU1"/>
<reference evidence="2" key="2">
    <citation type="journal article" date="2021" name="PeerJ">
        <title>Extensive microbial diversity within the chicken gut microbiome revealed by metagenomics and culture.</title>
        <authorList>
            <person name="Gilroy R."/>
            <person name="Ravi A."/>
            <person name="Getino M."/>
            <person name="Pursley I."/>
            <person name="Horton D.L."/>
            <person name="Alikhan N.F."/>
            <person name="Baker D."/>
            <person name="Gharbi K."/>
            <person name="Hall N."/>
            <person name="Watson M."/>
            <person name="Adriaenssens E.M."/>
            <person name="Foster-Nyarko E."/>
            <person name="Jarju S."/>
            <person name="Secka A."/>
            <person name="Antonio M."/>
            <person name="Oren A."/>
            <person name="Chaudhuri R.R."/>
            <person name="La Ragione R."/>
            <person name="Hildebrand F."/>
            <person name="Pallen M.J."/>
        </authorList>
    </citation>
    <scope>NUCLEOTIDE SEQUENCE</scope>
    <source>
        <strain evidence="2">CHK152-2871</strain>
    </source>
</reference>
<evidence type="ECO:0000313" key="3">
    <source>
        <dbReference type="Proteomes" id="UP000886865"/>
    </source>
</evidence>
<evidence type="ECO:0000259" key="1">
    <source>
        <dbReference type="Pfam" id="PF00535"/>
    </source>
</evidence>
<comment type="caution">
    <text evidence="2">The sequence shown here is derived from an EMBL/GenBank/DDBJ whole genome shotgun (WGS) entry which is preliminary data.</text>
</comment>